<dbReference type="CDD" id="cd05466">
    <property type="entry name" value="PBP2_LTTR_substrate"/>
    <property type="match status" value="1"/>
</dbReference>
<dbReference type="PANTHER" id="PTHR30126">
    <property type="entry name" value="HTH-TYPE TRANSCRIPTIONAL REGULATOR"/>
    <property type="match status" value="1"/>
</dbReference>
<proteinExistence type="inferred from homology"/>
<dbReference type="Pfam" id="PF03466">
    <property type="entry name" value="LysR_substrate"/>
    <property type="match status" value="1"/>
</dbReference>
<protein>
    <submittedName>
        <fullName evidence="6">LysR family transcriptional regulator</fullName>
    </submittedName>
</protein>
<keyword evidence="7" id="KW-1185">Reference proteome</keyword>
<comment type="similarity">
    <text evidence="1">Belongs to the LysR transcriptional regulatory family.</text>
</comment>
<gene>
    <name evidence="6" type="ORF">K4H28_09785</name>
</gene>
<reference evidence="6 7" key="1">
    <citation type="submission" date="2021-08" db="EMBL/GenBank/DDBJ databases">
        <title>complete genome sequencing of Deefgea sp. D25.</title>
        <authorList>
            <person name="Bae J.-W."/>
            <person name="Gim D.-H."/>
        </authorList>
    </citation>
    <scope>NUCLEOTIDE SEQUENCE [LARGE SCALE GENOMIC DNA]</scope>
    <source>
        <strain evidence="6 7">D25</strain>
    </source>
</reference>
<sequence length="289" mass="32443">MLNPLWLCSFQAVVRLGSFTRAADELNLTQAAISQHMARLEAQTGRLFIRQGRQLELTPNGQALLIYAQEVDIAQKRFFRTLSAYGPVNGSVSLMVPGSVGLKLYPELLAWQIEQPAISIEMRFAPEPCIIQALLDQTTELGIVTYTPSDERLNYTRLGQEQLCLVLPAQSQARGWDDLQQLGWINHPDGTAMAMRWFARAFPGKRLADIPERGFINQISLILQPVVLGLGFAILPQHAVKAFQQQDAIRIWSLEQAVSDTLWLVQRQEWPLSQQVRLAAEIIKSGLTN</sequence>
<evidence type="ECO:0000313" key="6">
    <source>
        <dbReference type="EMBL" id="QZA76621.1"/>
    </source>
</evidence>
<dbReference type="RefSeq" id="WP_221005026.1">
    <property type="nucleotide sequence ID" value="NZ_CP081150.1"/>
</dbReference>
<dbReference type="InterPro" id="IPR000847">
    <property type="entry name" value="LysR_HTH_N"/>
</dbReference>
<dbReference type="Gene3D" id="1.10.10.10">
    <property type="entry name" value="Winged helix-like DNA-binding domain superfamily/Winged helix DNA-binding domain"/>
    <property type="match status" value="1"/>
</dbReference>
<organism evidence="6 7">
    <name type="scientific">Deefgea tanakiae</name>
    <dbReference type="NCBI Taxonomy" id="2865840"/>
    <lineage>
        <taxon>Bacteria</taxon>
        <taxon>Pseudomonadati</taxon>
        <taxon>Pseudomonadota</taxon>
        <taxon>Betaproteobacteria</taxon>
        <taxon>Neisseriales</taxon>
        <taxon>Chitinibacteraceae</taxon>
        <taxon>Deefgea</taxon>
    </lineage>
</organism>
<evidence type="ECO:0000256" key="1">
    <source>
        <dbReference type="ARBA" id="ARBA00009437"/>
    </source>
</evidence>
<evidence type="ECO:0000313" key="7">
    <source>
        <dbReference type="Proteomes" id="UP000825679"/>
    </source>
</evidence>
<evidence type="ECO:0000256" key="3">
    <source>
        <dbReference type="ARBA" id="ARBA00023125"/>
    </source>
</evidence>
<dbReference type="Proteomes" id="UP000825679">
    <property type="component" value="Chromosome"/>
</dbReference>
<dbReference type="Gene3D" id="3.40.190.10">
    <property type="entry name" value="Periplasmic binding protein-like II"/>
    <property type="match status" value="2"/>
</dbReference>
<accession>A0ABX8Z216</accession>
<dbReference type="InterPro" id="IPR036390">
    <property type="entry name" value="WH_DNA-bd_sf"/>
</dbReference>
<dbReference type="Pfam" id="PF00126">
    <property type="entry name" value="HTH_1"/>
    <property type="match status" value="1"/>
</dbReference>
<name>A0ABX8Z216_9NEIS</name>
<keyword evidence="4" id="KW-0804">Transcription</keyword>
<dbReference type="PROSITE" id="PS50931">
    <property type="entry name" value="HTH_LYSR"/>
    <property type="match status" value="1"/>
</dbReference>
<dbReference type="PANTHER" id="PTHR30126:SF99">
    <property type="entry name" value="TRANSCRIPTIONAL REGULATOR LYSR FAMILY"/>
    <property type="match status" value="1"/>
</dbReference>
<evidence type="ECO:0000256" key="2">
    <source>
        <dbReference type="ARBA" id="ARBA00023015"/>
    </source>
</evidence>
<feature type="domain" description="HTH lysR-type" evidence="5">
    <location>
        <begin position="10"/>
        <end position="58"/>
    </location>
</feature>
<evidence type="ECO:0000259" key="5">
    <source>
        <dbReference type="PROSITE" id="PS50931"/>
    </source>
</evidence>
<dbReference type="SUPFAM" id="SSF53850">
    <property type="entry name" value="Periplasmic binding protein-like II"/>
    <property type="match status" value="1"/>
</dbReference>
<dbReference type="EMBL" id="CP081150">
    <property type="protein sequence ID" value="QZA76621.1"/>
    <property type="molecule type" value="Genomic_DNA"/>
</dbReference>
<keyword evidence="2" id="KW-0805">Transcription regulation</keyword>
<evidence type="ECO:0000256" key="4">
    <source>
        <dbReference type="ARBA" id="ARBA00023163"/>
    </source>
</evidence>
<dbReference type="SUPFAM" id="SSF46785">
    <property type="entry name" value="Winged helix' DNA-binding domain"/>
    <property type="match status" value="1"/>
</dbReference>
<dbReference type="InterPro" id="IPR005119">
    <property type="entry name" value="LysR_subst-bd"/>
</dbReference>
<dbReference type="InterPro" id="IPR036388">
    <property type="entry name" value="WH-like_DNA-bd_sf"/>
</dbReference>
<keyword evidence="3" id="KW-0238">DNA-binding</keyword>